<keyword evidence="4" id="KW-0472">Membrane</keyword>
<evidence type="ECO:0000256" key="3">
    <source>
        <dbReference type="ARBA" id="ARBA00022679"/>
    </source>
</evidence>
<gene>
    <name evidence="6" type="ORF">PMAYCL1PPCAC_05240</name>
</gene>
<comment type="caution">
    <text evidence="6">The sequence shown here is derived from an EMBL/GenBank/DDBJ whole genome shotgun (WGS) entry which is preliminary data.</text>
</comment>
<keyword evidence="7" id="KW-1185">Reference proteome</keyword>
<dbReference type="InterPro" id="IPR003406">
    <property type="entry name" value="Glyco_trans_14"/>
</dbReference>
<protein>
    <submittedName>
        <fullName evidence="6">Uncharacterized protein</fullName>
    </submittedName>
</protein>
<evidence type="ECO:0000256" key="1">
    <source>
        <dbReference type="ARBA" id="ARBA00004606"/>
    </source>
</evidence>
<dbReference type="EMBL" id="BTRK01000002">
    <property type="protein sequence ID" value="GMR35045.1"/>
    <property type="molecule type" value="Genomic_DNA"/>
</dbReference>
<name>A0AAN5C8X0_9BILA</name>
<accession>A0AAN5C8X0</accession>
<feature type="non-terminal residue" evidence="6">
    <location>
        <position position="1"/>
    </location>
</feature>
<dbReference type="AlphaFoldDB" id="A0AAN5C8X0"/>
<organism evidence="6 7">
    <name type="scientific">Pristionchus mayeri</name>
    <dbReference type="NCBI Taxonomy" id="1317129"/>
    <lineage>
        <taxon>Eukaryota</taxon>
        <taxon>Metazoa</taxon>
        <taxon>Ecdysozoa</taxon>
        <taxon>Nematoda</taxon>
        <taxon>Chromadorea</taxon>
        <taxon>Rhabditida</taxon>
        <taxon>Rhabditina</taxon>
        <taxon>Diplogasteromorpha</taxon>
        <taxon>Diplogasteroidea</taxon>
        <taxon>Neodiplogasteridae</taxon>
        <taxon>Pristionchus</taxon>
    </lineage>
</organism>
<keyword evidence="5" id="KW-0325">Glycoprotein</keyword>
<reference evidence="7" key="1">
    <citation type="submission" date="2022-10" db="EMBL/GenBank/DDBJ databases">
        <title>Genome assembly of Pristionchus species.</title>
        <authorList>
            <person name="Yoshida K."/>
            <person name="Sommer R.J."/>
        </authorList>
    </citation>
    <scope>NUCLEOTIDE SEQUENCE [LARGE SCALE GENOMIC DNA]</scope>
    <source>
        <strain evidence="7">RS5460</strain>
    </source>
</reference>
<comment type="subcellular location">
    <subcellularLocation>
        <location evidence="1">Membrane</location>
        <topology evidence="1">Single-pass type II membrane protein</topology>
    </subcellularLocation>
</comment>
<evidence type="ECO:0000313" key="6">
    <source>
        <dbReference type="EMBL" id="GMR35045.1"/>
    </source>
</evidence>
<evidence type="ECO:0000256" key="4">
    <source>
        <dbReference type="ARBA" id="ARBA00023136"/>
    </source>
</evidence>
<feature type="non-terminal residue" evidence="6">
    <location>
        <position position="247"/>
    </location>
</feature>
<dbReference type="PANTHER" id="PTHR46671:SF7">
    <property type="entry name" value="CORE-2_I-BRANCHING ENZYME"/>
    <property type="match status" value="1"/>
</dbReference>
<evidence type="ECO:0000313" key="7">
    <source>
        <dbReference type="Proteomes" id="UP001328107"/>
    </source>
</evidence>
<sequence length="247" mass="28246">FRSVRDRKWQYAILMQNHDVLIKTHGEMTEILQIYGGANDLEITPCPDYRCLPSLEKNLGKLQLCPKSLKGAELEACDKADIHWAKGSMAAILSRAAVDFILDEINIAPILKEMDQLGWGVDEQLYQSLQFSPEIRLPGGFHHKCGFYHMFIVRIGNWVGKDEDCRSGKMRHLVCLNGVEDLPFLAASKFVMANKMMPEFDQAVTSCVSEMLFNRTRDGSVIDRQYYEHIITARYHNERKQPGFSSD</sequence>
<keyword evidence="3" id="KW-0808">Transferase</keyword>
<dbReference type="GO" id="GO:0016757">
    <property type="term" value="F:glycosyltransferase activity"/>
    <property type="evidence" value="ECO:0007669"/>
    <property type="project" value="UniProtKB-KW"/>
</dbReference>
<proteinExistence type="predicted"/>
<evidence type="ECO:0000256" key="5">
    <source>
        <dbReference type="ARBA" id="ARBA00023180"/>
    </source>
</evidence>
<keyword evidence="2" id="KW-0328">Glycosyltransferase</keyword>
<dbReference type="GO" id="GO:0016020">
    <property type="term" value="C:membrane"/>
    <property type="evidence" value="ECO:0007669"/>
    <property type="project" value="UniProtKB-SubCell"/>
</dbReference>
<dbReference type="Proteomes" id="UP001328107">
    <property type="component" value="Unassembled WGS sequence"/>
</dbReference>
<dbReference type="Pfam" id="PF02485">
    <property type="entry name" value="Branch"/>
    <property type="match status" value="1"/>
</dbReference>
<evidence type="ECO:0000256" key="2">
    <source>
        <dbReference type="ARBA" id="ARBA00022676"/>
    </source>
</evidence>
<dbReference type="PANTHER" id="PTHR46671">
    <property type="entry name" value="PROTEIN CBG11221"/>
    <property type="match status" value="1"/>
</dbReference>